<dbReference type="InterPro" id="IPR020941">
    <property type="entry name" value="SUFU-like_domain"/>
</dbReference>
<evidence type="ECO:0000259" key="1">
    <source>
        <dbReference type="Pfam" id="PF05076"/>
    </source>
</evidence>
<organism evidence="2 3">
    <name type="scientific">Sphingobacterium cellulitidis</name>
    <dbReference type="NCBI Taxonomy" id="1768011"/>
    <lineage>
        <taxon>Bacteria</taxon>
        <taxon>Pseudomonadati</taxon>
        <taxon>Bacteroidota</taxon>
        <taxon>Sphingobacteriia</taxon>
        <taxon>Sphingobacteriales</taxon>
        <taxon>Sphingobacteriaceae</taxon>
        <taxon>Sphingobacterium</taxon>
    </lineage>
</organism>
<dbReference type="AlphaFoldDB" id="A0A8H9KVC5"/>
<evidence type="ECO:0000313" key="3">
    <source>
        <dbReference type="Proteomes" id="UP000614460"/>
    </source>
</evidence>
<sequence>MISKEEYIEKYNEEDAVGWLSIDEQLDRVYSGIEPRHYGPLCGLHFAAGGTDPIDGISVYDNSDSPAHLHLVTYGMSELYFNPESAGKEFSKWGFEFTFRLVPYSGDEGDPGWVMQVFNNLARYVYQSGRWFEENQFIPAKGPIRLNTETDIVGFATTLDPQLGRISTPHGEVSFIQLVGITQKELDYLMNEASTAKVAKFIEEMKESNPLLVTDLNRK</sequence>
<feature type="domain" description="Suppressor of fused-like" evidence="1">
    <location>
        <begin position="50"/>
        <end position="219"/>
    </location>
</feature>
<reference evidence="2" key="2">
    <citation type="submission" date="2020-09" db="EMBL/GenBank/DDBJ databases">
        <authorList>
            <person name="Sun Q."/>
            <person name="Zhou Y."/>
        </authorList>
    </citation>
    <scope>NUCLEOTIDE SEQUENCE</scope>
    <source>
        <strain evidence="2">CGMCC 1.15966</strain>
    </source>
</reference>
<dbReference type="RefSeq" id="WP_094256726.1">
    <property type="nucleotide sequence ID" value="NZ_BMKM01000003.1"/>
</dbReference>
<name>A0A8H9KVC5_9SPHI</name>
<dbReference type="InterPro" id="IPR007768">
    <property type="entry name" value="Suppressor_of_fused"/>
</dbReference>
<proteinExistence type="predicted"/>
<keyword evidence="3" id="KW-1185">Reference proteome</keyword>
<gene>
    <name evidence="2" type="ORF">GCM10011516_15480</name>
</gene>
<accession>A0A8H9KVC5</accession>
<dbReference type="Pfam" id="PF05076">
    <property type="entry name" value="SUFU"/>
    <property type="match status" value="1"/>
</dbReference>
<protein>
    <recommendedName>
        <fullName evidence="1">Suppressor of fused-like domain-containing protein</fullName>
    </recommendedName>
</protein>
<evidence type="ECO:0000313" key="2">
    <source>
        <dbReference type="EMBL" id="GGE18724.1"/>
    </source>
</evidence>
<dbReference type="PANTHER" id="PTHR10928">
    <property type="entry name" value="SUPPRESSOR OF FUSED"/>
    <property type="match status" value="1"/>
</dbReference>
<dbReference type="InterPro" id="IPR037181">
    <property type="entry name" value="SUFU_N"/>
</dbReference>
<comment type="caution">
    <text evidence="2">The sequence shown here is derived from an EMBL/GenBank/DDBJ whole genome shotgun (WGS) entry which is preliminary data.</text>
</comment>
<dbReference type="GO" id="GO:0005737">
    <property type="term" value="C:cytoplasm"/>
    <property type="evidence" value="ECO:0007669"/>
    <property type="project" value="TreeGrafter"/>
</dbReference>
<dbReference type="Proteomes" id="UP000614460">
    <property type="component" value="Unassembled WGS sequence"/>
</dbReference>
<reference evidence="2" key="1">
    <citation type="journal article" date="2014" name="Int. J. Syst. Evol. Microbiol.">
        <title>Complete genome sequence of Corynebacterium casei LMG S-19264T (=DSM 44701T), isolated from a smear-ripened cheese.</title>
        <authorList>
            <consortium name="US DOE Joint Genome Institute (JGI-PGF)"/>
            <person name="Walter F."/>
            <person name="Albersmeier A."/>
            <person name="Kalinowski J."/>
            <person name="Ruckert C."/>
        </authorList>
    </citation>
    <scope>NUCLEOTIDE SEQUENCE</scope>
    <source>
        <strain evidence="2">CGMCC 1.15966</strain>
    </source>
</reference>
<dbReference type="EMBL" id="BMKM01000003">
    <property type="protein sequence ID" value="GGE18724.1"/>
    <property type="molecule type" value="Genomic_DNA"/>
</dbReference>
<dbReference type="SUPFAM" id="SSF103359">
    <property type="entry name" value="Suppressor of Fused, N-terminal domain"/>
    <property type="match status" value="1"/>
</dbReference>
<dbReference type="PANTHER" id="PTHR10928:SF2">
    <property type="entry name" value="SUPPRESSOR OF FUSED HOMOLOG"/>
    <property type="match status" value="1"/>
</dbReference>